<dbReference type="Proteomes" id="UP001596044">
    <property type="component" value="Unassembled WGS sequence"/>
</dbReference>
<protein>
    <submittedName>
        <fullName evidence="1">Uncharacterized protein</fullName>
    </submittedName>
</protein>
<evidence type="ECO:0000313" key="1">
    <source>
        <dbReference type="EMBL" id="MFC5450938.1"/>
    </source>
</evidence>
<sequence>MRHVWYPLQGQFEHLHPEYEVLDWRGRIANAELNRETSLQALGFRVFSFACDDVAQHNAASNVVES</sequence>
<evidence type="ECO:0000313" key="2">
    <source>
        <dbReference type="Proteomes" id="UP001596044"/>
    </source>
</evidence>
<comment type="caution">
    <text evidence="1">The sequence shown here is derived from an EMBL/GenBank/DDBJ whole genome shotgun (WGS) entry which is preliminary data.</text>
</comment>
<dbReference type="RefSeq" id="WP_333742808.1">
    <property type="nucleotide sequence ID" value="NZ_JAQFVF010000055.1"/>
</dbReference>
<organism evidence="1 2">
    <name type="scientific">Paenibacillus aestuarii</name>
    <dbReference type="NCBI Taxonomy" id="516965"/>
    <lineage>
        <taxon>Bacteria</taxon>
        <taxon>Bacillati</taxon>
        <taxon>Bacillota</taxon>
        <taxon>Bacilli</taxon>
        <taxon>Bacillales</taxon>
        <taxon>Paenibacillaceae</taxon>
        <taxon>Paenibacillus</taxon>
    </lineage>
</organism>
<keyword evidence="2" id="KW-1185">Reference proteome</keyword>
<accession>A0ABW0KDS0</accession>
<gene>
    <name evidence="1" type="ORF">ACFPOG_22070</name>
</gene>
<dbReference type="EMBL" id="JBHSMJ010000030">
    <property type="protein sequence ID" value="MFC5450938.1"/>
    <property type="molecule type" value="Genomic_DNA"/>
</dbReference>
<proteinExistence type="predicted"/>
<reference evidence="2" key="1">
    <citation type="journal article" date="2019" name="Int. J. Syst. Evol. Microbiol.">
        <title>The Global Catalogue of Microorganisms (GCM) 10K type strain sequencing project: providing services to taxonomists for standard genome sequencing and annotation.</title>
        <authorList>
            <consortium name="The Broad Institute Genomics Platform"/>
            <consortium name="The Broad Institute Genome Sequencing Center for Infectious Disease"/>
            <person name="Wu L."/>
            <person name="Ma J."/>
        </authorList>
    </citation>
    <scope>NUCLEOTIDE SEQUENCE [LARGE SCALE GENOMIC DNA]</scope>
    <source>
        <strain evidence="2">KACC 11904</strain>
    </source>
</reference>
<name>A0ABW0KDS0_9BACL</name>